<evidence type="ECO:0000313" key="17">
    <source>
        <dbReference type="Proteomes" id="UP000694388"/>
    </source>
</evidence>
<dbReference type="EC" id="3.4.14.10" evidence="3"/>
<dbReference type="GO" id="GO:0008240">
    <property type="term" value="F:tripeptidyl-peptidase activity"/>
    <property type="evidence" value="ECO:0007669"/>
    <property type="project" value="UniProtKB-EC"/>
</dbReference>
<dbReference type="Pfam" id="PF21316">
    <property type="entry name" value="TPPII_GBD"/>
    <property type="match status" value="1"/>
</dbReference>
<dbReference type="FunFam" id="1.25.40.710:FF:000001">
    <property type="entry name" value="Tripeptidyl peptidase 2"/>
    <property type="match status" value="1"/>
</dbReference>
<dbReference type="Ensembl" id="ENSEBUT00000008105.1">
    <property type="protein sequence ID" value="ENSEBUP00000007618.1"/>
    <property type="gene ID" value="ENSEBUG00000004921.1"/>
</dbReference>
<evidence type="ECO:0000259" key="15">
    <source>
        <dbReference type="Pfam" id="PF21316"/>
    </source>
</evidence>
<dbReference type="Gene3D" id="6.10.250.3080">
    <property type="match status" value="1"/>
</dbReference>
<evidence type="ECO:0000256" key="10">
    <source>
        <dbReference type="PROSITE-ProRule" id="PRU01240"/>
    </source>
</evidence>
<dbReference type="Gene3D" id="2.20.25.690">
    <property type="match status" value="1"/>
</dbReference>
<dbReference type="SUPFAM" id="SSF52743">
    <property type="entry name" value="Subtilisin-like"/>
    <property type="match status" value="1"/>
</dbReference>
<evidence type="ECO:0000256" key="8">
    <source>
        <dbReference type="ARBA" id="ARBA00022825"/>
    </source>
</evidence>
<dbReference type="Pfam" id="PF12583">
    <property type="entry name" value="TPPII_C"/>
    <property type="match status" value="1"/>
</dbReference>
<evidence type="ECO:0000259" key="12">
    <source>
        <dbReference type="Pfam" id="PF12580"/>
    </source>
</evidence>
<dbReference type="Pfam" id="PF21223">
    <property type="entry name" value="TPPII_Ig-like-1"/>
    <property type="match status" value="1"/>
</dbReference>
<dbReference type="PROSITE" id="PS00138">
    <property type="entry name" value="SUBTILASE_SER"/>
    <property type="match status" value="1"/>
</dbReference>
<dbReference type="InterPro" id="IPR022229">
    <property type="entry name" value="TPPII_Ig-like-2"/>
</dbReference>
<evidence type="ECO:0000256" key="1">
    <source>
        <dbReference type="ARBA" id="ARBA00001910"/>
    </source>
</evidence>
<evidence type="ECO:0000313" key="16">
    <source>
        <dbReference type="Ensembl" id="ENSEBUP00000007618.1"/>
    </source>
</evidence>
<reference evidence="16" key="2">
    <citation type="submission" date="2025-09" db="UniProtKB">
        <authorList>
            <consortium name="Ensembl"/>
        </authorList>
    </citation>
    <scope>IDENTIFICATION</scope>
</reference>
<dbReference type="InterPro" id="IPR046939">
    <property type="entry name" value="TPPII_C_sf"/>
</dbReference>
<dbReference type="PANTHER" id="PTHR43806">
    <property type="entry name" value="PEPTIDASE S8"/>
    <property type="match status" value="1"/>
</dbReference>
<dbReference type="InterPro" id="IPR000209">
    <property type="entry name" value="Peptidase_S8/S53_dom"/>
</dbReference>
<dbReference type="InterPro" id="IPR036852">
    <property type="entry name" value="Peptidase_S8/S53_dom_sf"/>
</dbReference>
<dbReference type="Gene3D" id="2.60.40.3170">
    <property type="match status" value="1"/>
</dbReference>
<dbReference type="InterPro" id="IPR048383">
    <property type="entry name" value="TPPII_Ig-like-1"/>
</dbReference>
<dbReference type="InterPro" id="IPR046940">
    <property type="entry name" value="TPPII_Ig-like_sf"/>
</dbReference>
<feature type="domain" description="Tripeptidyl-peptidase II first Ig-like" evidence="14">
    <location>
        <begin position="517"/>
        <end position="629"/>
    </location>
</feature>
<comment type="similarity">
    <text evidence="2 10">Belongs to the peptidase S8 family.</text>
</comment>
<feature type="domain" description="Tripeptidyl-peptidase II galactose-binding" evidence="15">
    <location>
        <begin position="645"/>
        <end position="727"/>
    </location>
</feature>
<evidence type="ECO:0000256" key="5">
    <source>
        <dbReference type="ARBA" id="ARBA00022438"/>
    </source>
</evidence>
<dbReference type="InterPro" id="IPR022232">
    <property type="entry name" value="TPPII_C_art"/>
</dbReference>
<organism evidence="16 17">
    <name type="scientific">Eptatretus burgeri</name>
    <name type="common">Inshore hagfish</name>
    <dbReference type="NCBI Taxonomy" id="7764"/>
    <lineage>
        <taxon>Eukaryota</taxon>
        <taxon>Metazoa</taxon>
        <taxon>Chordata</taxon>
        <taxon>Craniata</taxon>
        <taxon>Vertebrata</taxon>
        <taxon>Cyclostomata</taxon>
        <taxon>Myxini</taxon>
        <taxon>Myxiniformes</taxon>
        <taxon>Myxinidae</taxon>
        <taxon>Eptatretinae</taxon>
        <taxon>Eptatretus</taxon>
    </lineage>
</organism>
<dbReference type="PRINTS" id="PR00723">
    <property type="entry name" value="SUBTILISIN"/>
</dbReference>
<dbReference type="PROSITE" id="PS00137">
    <property type="entry name" value="SUBTILASE_HIS"/>
    <property type="match status" value="1"/>
</dbReference>
<dbReference type="InterPro" id="IPR034051">
    <property type="entry name" value="TPP_II_domain"/>
</dbReference>
<proteinExistence type="inferred from homology"/>
<dbReference type="AlphaFoldDB" id="A0A8C4NKR5"/>
<evidence type="ECO:0000256" key="2">
    <source>
        <dbReference type="ARBA" id="ARBA00011073"/>
    </source>
</evidence>
<evidence type="ECO:0000256" key="6">
    <source>
        <dbReference type="ARBA" id="ARBA00022670"/>
    </source>
</evidence>
<dbReference type="GO" id="GO:0005829">
    <property type="term" value="C:cytosol"/>
    <property type="evidence" value="ECO:0007669"/>
    <property type="project" value="TreeGrafter"/>
</dbReference>
<dbReference type="InterPro" id="IPR048384">
    <property type="entry name" value="TPPII_GBD"/>
</dbReference>
<dbReference type="PANTHER" id="PTHR43806:SF14">
    <property type="entry name" value="TRIPEPTIDYL-PEPTIDASE 2"/>
    <property type="match status" value="1"/>
</dbReference>
<evidence type="ECO:0000259" key="14">
    <source>
        <dbReference type="Pfam" id="PF21223"/>
    </source>
</evidence>
<feature type="active site" description="Charge relay system" evidence="10">
    <location>
        <position position="258"/>
    </location>
</feature>
<evidence type="ECO:0000259" key="11">
    <source>
        <dbReference type="Pfam" id="PF00082"/>
    </source>
</evidence>
<dbReference type="InterPro" id="IPR023828">
    <property type="entry name" value="Peptidase_S8_Ser-AS"/>
</dbReference>
<dbReference type="Pfam" id="PF12580">
    <property type="entry name" value="TPPII"/>
    <property type="match status" value="1"/>
</dbReference>
<dbReference type="Proteomes" id="UP000694388">
    <property type="component" value="Unplaced"/>
</dbReference>
<dbReference type="GeneTree" id="ENSGT00390000014623"/>
<feature type="active site" description="Charge relay system" evidence="10">
    <location>
        <position position="45"/>
    </location>
</feature>
<dbReference type="GO" id="GO:0006508">
    <property type="term" value="P:proteolysis"/>
    <property type="evidence" value="ECO:0007669"/>
    <property type="project" value="UniProtKB-KW"/>
</dbReference>
<dbReference type="Gene3D" id="1.25.40.710">
    <property type="match status" value="1"/>
</dbReference>
<feature type="active site" description="Charge relay system" evidence="10">
    <location>
        <position position="443"/>
    </location>
</feature>
<feature type="domain" description="Peptidase S8/S53" evidence="11">
    <location>
        <begin position="36"/>
        <end position="494"/>
    </location>
</feature>
<reference evidence="16" key="1">
    <citation type="submission" date="2025-08" db="UniProtKB">
        <authorList>
            <consortium name="Ensembl"/>
        </authorList>
    </citation>
    <scope>IDENTIFICATION</scope>
</reference>
<dbReference type="OMA" id="SLRDFQC"/>
<evidence type="ECO:0000256" key="4">
    <source>
        <dbReference type="ARBA" id="ARBA00020244"/>
    </source>
</evidence>
<keyword evidence="6 10" id="KW-0645">Protease</keyword>
<dbReference type="CDD" id="cd04857">
    <property type="entry name" value="Peptidases_S8_Tripeptidyl_Aminopeptidase_II"/>
    <property type="match status" value="1"/>
</dbReference>
<keyword evidence="17" id="KW-1185">Reference proteome</keyword>
<dbReference type="Pfam" id="PF00082">
    <property type="entry name" value="Peptidase_S8"/>
    <property type="match status" value="1"/>
</dbReference>
<feature type="domain" description="Tripeptidyl peptidase II C-terminal" evidence="13">
    <location>
        <begin position="980"/>
        <end position="1041"/>
    </location>
</feature>
<keyword evidence="7 10" id="KW-0378">Hydrolase</keyword>
<evidence type="ECO:0000256" key="3">
    <source>
        <dbReference type="ARBA" id="ARBA00012462"/>
    </source>
</evidence>
<dbReference type="Gene3D" id="3.40.50.200">
    <property type="entry name" value="Peptidase S8/S53 domain"/>
    <property type="match status" value="1"/>
</dbReference>
<dbReference type="PROSITE" id="PS51892">
    <property type="entry name" value="SUBTILASE"/>
    <property type="match status" value="1"/>
</dbReference>
<evidence type="ECO:0000256" key="7">
    <source>
        <dbReference type="ARBA" id="ARBA00022801"/>
    </source>
</evidence>
<dbReference type="FunFam" id="3.40.50.200:FF:000003">
    <property type="entry name" value="Tripeptidyl peptidase 2"/>
    <property type="match status" value="1"/>
</dbReference>
<name>A0A8C4NKR5_EPTBU</name>
<dbReference type="GO" id="GO:0004177">
    <property type="term" value="F:aminopeptidase activity"/>
    <property type="evidence" value="ECO:0007669"/>
    <property type="project" value="UniProtKB-KW"/>
</dbReference>
<keyword evidence="8 10" id="KW-0720">Serine protease</keyword>
<dbReference type="InterPro" id="IPR015500">
    <property type="entry name" value="Peptidase_S8_subtilisin-rel"/>
</dbReference>
<accession>A0A8C4NKR5</accession>
<dbReference type="InterPro" id="IPR022398">
    <property type="entry name" value="Peptidase_S8_His-AS"/>
</dbReference>
<evidence type="ECO:0000259" key="13">
    <source>
        <dbReference type="Pfam" id="PF12583"/>
    </source>
</evidence>
<dbReference type="InterPro" id="IPR050131">
    <property type="entry name" value="Peptidase_S8_subtilisin-like"/>
</dbReference>
<protein>
    <recommendedName>
        <fullName evidence="4">Tripeptidyl-peptidase 2</fullName>
        <ecNumber evidence="3">3.4.14.10</ecNumber>
    </recommendedName>
    <alternativeName>
        <fullName evidence="9">Tripeptidyl aminopeptidase</fullName>
    </alternativeName>
</protein>
<keyword evidence="5" id="KW-0031">Aminopeptidase</keyword>
<sequence length="1213" mass="135525">MAAFTQPVNDFPFHGLLPKRETGAAAFLARFPERDGRGVLLAVLDTGVDPAAPGLQITSDGKPKIVDILDTTGSGDVNTSTVVEACEGKIVGLTGRDLTIPPSWENPSGKFHIGVKNAYELFPKALKERIQKERKEQLWDIPQRAAVAKARRALEEYGNNHSGKKSLSQCRVDLLNSLEKKFSDPGPVYDCVVWHDGRTWKACVDTSEHGELECCKALCSYKEHQEFACFGKSAMLNFSITIHDDGNTLCICCNSGSHGTHVASIAAGYYADDPQRNGIAPGVQIVSIKIGDTRLRTMETGTALIRAMTEVINLKCDLVNYSYGEASHWPRSGRICQAIDEAVNKHNVVFVSSCGNNGPCLSTVGSPGGCLSSVIGVAAYVSPEMMAAEYSMREKLPGNQYTWSSRGPCTDGWLGVCVSAPGGAIAAVPNWTLCGTQLMNGTSMSSPNVCGGLALLISGLKANGVEYTPWFIRRALENTACKLEHIEVFAQGYGILQLDKAYEYLEQFAGVSSSALRFSAKVRAHRGLYLREATQLVSCKDCTLWVEPIFSETADNKQKIALQLHLALVCTEPWVQFPEHLELMNQPRSVSLRVDPRGLRSGVHYAEVCAYDTSSPEVGPLLRFPITVVVPSSGYEMSFTKIALKPGQMQRHFIQVPHGATWAEIWLCSRGVDCSRFVVHAVQLHNQRAYRCYEFFRRFYLPDSGTFTEAFSVTLELCVARWWASLGEVEVDYRISFHGLRPNPLHLASDCVGRVDVKSFLKYEELSPSITLKNWVQPLRPVEARIRPLGSRDVLPGGRQQYELLLTYTFVQVRSGDVTPSCPLLSQLLYESEFDSQLWMIFDQSKRLLGSGDAYPQQYTLKLDKGEYTIRLQIRHDVPAELERLQELPFNVSHKLSTALSLDLYSSHAHALLAKIKFGSTWLHCVNNVPSDRIPKGAGPGCYLTGNLTLSKSELGKKAELFRVFYHLIAPPNKNKNLSKDREKEQDMQEDFTEALRDLKISWMLKLDMEDLFDELKQAHPNHLPLFIARLHQLDSDKERHARLDAIILAADYVIALIDQNALSTYFAMKSDPRPDAITIKSEMEKLRSNLVDTYCRKGIAIAERLTSQNDVGEAAAQMCSEDWQLLQEVFWNVQKWADLTDVKVVSFSYKHALAHKLYGMALKYSIKRMDDKQSKENGKNCVELMRILGWTHGALFLENWFCVMFPLDFTPF</sequence>
<evidence type="ECO:0000256" key="9">
    <source>
        <dbReference type="ARBA" id="ARBA00032232"/>
    </source>
</evidence>
<dbReference type="GO" id="GO:0004252">
    <property type="term" value="F:serine-type endopeptidase activity"/>
    <property type="evidence" value="ECO:0007669"/>
    <property type="project" value="UniProtKB-UniRule"/>
</dbReference>
<comment type="catalytic activity">
    <reaction evidence="1">
        <text>Release of an N-terminal tripeptide from a polypeptide.</text>
        <dbReference type="EC" id="3.4.14.10"/>
    </reaction>
</comment>
<feature type="domain" description="Tripeptidyl peptidase II second Ig-like" evidence="12">
    <location>
        <begin position="760"/>
        <end position="938"/>
    </location>
</feature>